<comment type="caution">
    <text evidence="7">The sequence shown here is derived from an EMBL/GenBank/DDBJ whole genome shotgun (WGS) entry which is preliminary data.</text>
</comment>
<keyword evidence="4 5" id="KW-0472">Membrane</keyword>
<evidence type="ECO:0000256" key="1">
    <source>
        <dbReference type="ARBA" id="ARBA00004141"/>
    </source>
</evidence>
<protein>
    <recommendedName>
        <fullName evidence="5">NADH-quinone oxidoreductase subunit H</fullName>
        <ecNumber evidence="5">7.1.1.-</ecNumber>
    </recommendedName>
    <alternativeName>
        <fullName evidence="5">NADH dehydrogenase I subunit H</fullName>
    </alternativeName>
    <alternativeName>
        <fullName evidence="5">NDH-1 subunit H</fullName>
    </alternativeName>
</protein>
<sequence>MLPKINLLLASSGVAAAVPSVELNQWSNQLSELGIPGLLLISAIPLVFIAVYALYVGVYGERKVSAFVQDRIGPNETGKWGLLQTIADILKLIQKEDVVPAAADKTLYVLGPIIIFVGAFAAYAVLPFGPAFIGADLNVGVFYATSIVSIEAVGILMAGWGSNNKWSLFGAVRSVAQIVSYEIPAGLAILCGVMMAGTLSMHGITLAQSGLQADGTNNGLGILNFFIFQSPVAWLAFLIYFIASLAECNRAPFDIPEAESELVSGYFTEYGGMKFAMIFLAEYASMFMVSVIISTLFLGGWNSPLPNLGPLRLNEWTNGPVWGVFWIVIKGFFFIFVQMWVRWTLPRFRVDQLMYLCWKVLTPFAMVALVITAFWEMYVRNPM</sequence>
<feature type="transmembrane region" description="Helical" evidence="5">
    <location>
        <begin position="33"/>
        <end position="55"/>
    </location>
</feature>
<keyword evidence="7" id="KW-0560">Oxidoreductase</keyword>
<reference evidence="7 8" key="1">
    <citation type="journal article" date="2011" name="ISME J.">
        <title>Community ecology of hot spring cyanobacterial mats: predominant populations and their functional potential.</title>
        <authorList>
            <person name="Klatt C.G."/>
            <person name="Wood J.M."/>
            <person name="Rusch D.B."/>
            <person name="Bateson M.M."/>
            <person name="Hamamura N."/>
            <person name="Heidelberg J.F."/>
            <person name="Grossman A.R."/>
            <person name="Bhaya D."/>
            <person name="Cohan F.M."/>
            <person name="Kuhl M."/>
            <person name="Bryant D.A."/>
            <person name="Ward D.M."/>
        </authorList>
    </citation>
    <scope>NUCLEOTIDE SEQUENCE [LARGE SCALE GENOMIC DNA]</scope>
    <source>
        <strain evidence="7">OS</strain>
    </source>
</reference>
<dbReference type="AlphaFoldDB" id="A0A395M0X6"/>
<dbReference type="GO" id="GO:0003954">
    <property type="term" value="F:NADH dehydrogenase activity"/>
    <property type="evidence" value="ECO:0007669"/>
    <property type="project" value="TreeGrafter"/>
</dbReference>
<comment type="subcellular location">
    <subcellularLocation>
        <location evidence="5 6">Cell membrane</location>
        <topology evidence="5 6">Multi-pass membrane protein</topology>
    </subcellularLocation>
    <subcellularLocation>
        <location evidence="1">Membrane</location>
        <topology evidence="1">Multi-pass membrane protein</topology>
    </subcellularLocation>
</comment>
<comment type="catalytic activity">
    <reaction evidence="5">
        <text>a quinone + NADH + 5 H(+)(in) = a quinol + NAD(+) + 4 H(+)(out)</text>
        <dbReference type="Rhea" id="RHEA:57888"/>
        <dbReference type="ChEBI" id="CHEBI:15378"/>
        <dbReference type="ChEBI" id="CHEBI:24646"/>
        <dbReference type="ChEBI" id="CHEBI:57540"/>
        <dbReference type="ChEBI" id="CHEBI:57945"/>
        <dbReference type="ChEBI" id="CHEBI:132124"/>
    </reaction>
</comment>
<keyword evidence="2 5" id="KW-0812">Transmembrane</keyword>
<dbReference type="NCBIfam" id="NF004741">
    <property type="entry name" value="PRK06076.1-2"/>
    <property type="match status" value="1"/>
</dbReference>
<dbReference type="Proteomes" id="UP000266389">
    <property type="component" value="Unassembled WGS sequence"/>
</dbReference>
<feature type="transmembrane region" description="Helical" evidence="5">
    <location>
        <begin position="107"/>
        <end position="128"/>
    </location>
</feature>
<comment type="function">
    <text evidence="5">NDH-1 shuttles electrons from NADH, via FMN and iron-sulfur (Fe-S) centers, to quinones in the respiratory chain. The immediate electron acceptor for the enzyme in this species is believed to be ubiquinone. Couples the redox reaction to proton translocation (for every two electrons transferred, four hydrogen ions are translocated across the cytoplasmic membrane), and thus conserves the redox energy in a proton gradient. This subunit may bind ubiquinone.</text>
</comment>
<feature type="transmembrane region" description="Helical" evidence="5">
    <location>
        <begin position="181"/>
        <end position="202"/>
    </location>
</feature>
<dbReference type="HAMAP" id="MF_01350">
    <property type="entry name" value="NDH1_NuoH"/>
    <property type="match status" value="1"/>
</dbReference>
<name>A0A395M0X6_9BACT</name>
<feature type="transmembrane region" description="Helical" evidence="5">
    <location>
        <begin position="321"/>
        <end position="341"/>
    </location>
</feature>
<evidence type="ECO:0000256" key="6">
    <source>
        <dbReference type="RuleBase" id="RU000471"/>
    </source>
</evidence>
<proteinExistence type="inferred from homology"/>
<keyword evidence="5" id="KW-0874">Quinone</keyword>
<accession>A0A395M0X6</accession>
<dbReference type="PANTHER" id="PTHR11432:SF3">
    <property type="entry name" value="NADH-UBIQUINONE OXIDOREDUCTASE CHAIN 1"/>
    <property type="match status" value="1"/>
</dbReference>
<evidence type="ECO:0000256" key="5">
    <source>
        <dbReference type="HAMAP-Rule" id="MF_01350"/>
    </source>
</evidence>
<feature type="transmembrane region" description="Helical" evidence="5">
    <location>
        <begin position="283"/>
        <end position="301"/>
    </location>
</feature>
<feature type="transmembrane region" description="Helical" evidence="5">
    <location>
        <begin position="222"/>
        <end position="243"/>
    </location>
</feature>
<evidence type="ECO:0000256" key="2">
    <source>
        <dbReference type="ARBA" id="ARBA00022692"/>
    </source>
</evidence>
<feature type="transmembrane region" description="Helical" evidence="5">
    <location>
        <begin position="353"/>
        <end position="375"/>
    </location>
</feature>
<dbReference type="Pfam" id="PF00146">
    <property type="entry name" value="NADHdh"/>
    <property type="match status" value="1"/>
</dbReference>
<dbReference type="GO" id="GO:0009060">
    <property type="term" value="P:aerobic respiration"/>
    <property type="evidence" value="ECO:0007669"/>
    <property type="project" value="TreeGrafter"/>
</dbReference>
<evidence type="ECO:0000256" key="3">
    <source>
        <dbReference type="ARBA" id="ARBA00022989"/>
    </source>
</evidence>
<keyword evidence="3 5" id="KW-1133">Transmembrane helix</keyword>
<gene>
    <name evidence="5 7" type="primary">nuoH</name>
    <name evidence="7" type="ORF">D0433_05480</name>
</gene>
<dbReference type="PROSITE" id="PS00668">
    <property type="entry name" value="COMPLEX1_ND1_2"/>
    <property type="match status" value="1"/>
</dbReference>
<comment type="subunit">
    <text evidence="5">NDH-1 is composed of 14 different subunits. Subunits NuoA, H, J, K, L, M, N constitute the membrane sector of the complex.</text>
</comment>
<feature type="transmembrane region" description="Helical" evidence="5">
    <location>
        <begin position="140"/>
        <end position="160"/>
    </location>
</feature>
<comment type="similarity">
    <text evidence="5 6">Belongs to the complex I subunit 1 family.</text>
</comment>
<evidence type="ECO:0000313" key="7">
    <source>
        <dbReference type="EMBL" id="RFM24439.1"/>
    </source>
</evidence>
<keyword evidence="5" id="KW-1278">Translocase</keyword>
<dbReference type="PROSITE" id="PS00667">
    <property type="entry name" value="COMPLEX1_ND1_1"/>
    <property type="match status" value="1"/>
</dbReference>
<dbReference type="EC" id="7.1.1.-" evidence="5"/>
<keyword evidence="5" id="KW-0830">Ubiquinone</keyword>
<dbReference type="InterPro" id="IPR018086">
    <property type="entry name" value="NADH_UbQ_OxRdtase_su1_CS"/>
</dbReference>
<dbReference type="GO" id="GO:0048038">
    <property type="term" value="F:quinone binding"/>
    <property type="evidence" value="ECO:0007669"/>
    <property type="project" value="UniProtKB-KW"/>
</dbReference>
<evidence type="ECO:0000313" key="8">
    <source>
        <dbReference type="Proteomes" id="UP000266389"/>
    </source>
</evidence>
<dbReference type="PANTHER" id="PTHR11432">
    <property type="entry name" value="NADH DEHYDROGENASE SUBUNIT 1"/>
    <property type="match status" value="1"/>
</dbReference>
<evidence type="ECO:0000256" key="4">
    <source>
        <dbReference type="ARBA" id="ARBA00023136"/>
    </source>
</evidence>
<keyword evidence="5" id="KW-1003">Cell membrane</keyword>
<organism evidence="7 8">
    <name type="scientific">Candidatus Thermochlorobacter aerophilus</name>
    <dbReference type="NCBI Taxonomy" id="1868324"/>
    <lineage>
        <taxon>Bacteria</taxon>
        <taxon>Pseudomonadati</taxon>
        <taxon>Chlorobiota</taxon>
        <taxon>Chlorobiia</taxon>
        <taxon>Chlorobiales</taxon>
        <taxon>Candidatus Thermochlorobacteriaceae</taxon>
        <taxon>Candidatus Thermochlorobacter</taxon>
    </lineage>
</organism>
<dbReference type="GO" id="GO:0016655">
    <property type="term" value="F:oxidoreductase activity, acting on NAD(P)H, quinone or similar compound as acceptor"/>
    <property type="evidence" value="ECO:0007669"/>
    <property type="project" value="UniProtKB-UniRule"/>
</dbReference>
<keyword evidence="5 6" id="KW-0520">NAD</keyword>
<dbReference type="EMBL" id="PHFL01000039">
    <property type="protein sequence ID" value="RFM24439.1"/>
    <property type="molecule type" value="Genomic_DNA"/>
</dbReference>
<dbReference type="InterPro" id="IPR001694">
    <property type="entry name" value="NADH_UbQ_OxRdtase_su1/FPO"/>
</dbReference>
<dbReference type="GO" id="GO:0005886">
    <property type="term" value="C:plasma membrane"/>
    <property type="evidence" value="ECO:0007669"/>
    <property type="project" value="UniProtKB-SubCell"/>
</dbReference>